<evidence type="ECO:0000313" key="2">
    <source>
        <dbReference type="EMBL" id="VAW75747.1"/>
    </source>
</evidence>
<dbReference type="PANTHER" id="PTHR34474:SF2">
    <property type="entry name" value="SIGNAL TRANSDUCTION PROTEIN TRAP"/>
    <property type="match status" value="1"/>
</dbReference>
<dbReference type="InterPro" id="IPR050404">
    <property type="entry name" value="Heme-degrading_MO"/>
</dbReference>
<sequence length="104" mass="12095">MNYVVANRVYVKPEFCEQFEQRFKNRAGEIDKQEGFVKMEVLKPVSEQTPYVVLTHWQDEAAFKHWVGSEDFKIAHQNPMPKEAFLDGGSMEQHEVVVYASSNL</sequence>
<dbReference type="SUPFAM" id="SSF54909">
    <property type="entry name" value="Dimeric alpha+beta barrel"/>
    <property type="match status" value="1"/>
</dbReference>
<dbReference type="Gene3D" id="3.30.70.100">
    <property type="match status" value="1"/>
</dbReference>
<dbReference type="InterPro" id="IPR007138">
    <property type="entry name" value="ABM_dom"/>
</dbReference>
<evidence type="ECO:0000259" key="1">
    <source>
        <dbReference type="PROSITE" id="PS51725"/>
    </source>
</evidence>
<accession>A0A3B0YJN9</accession>
<dbReference type="AlphaFoldDB" id="A0A3B0YJN9"/>
<reference evidence="2" key="1">
    <citation type="submission" date="2018-06" db="EMBL/GenBank/DDBJ databases">
        <authorList>
            <person name="Zhirakovskaya E."/>
        </authorList>
    </citation>
    <scope>NUCLEOTIDE SEQUENCE</scope>
</reference>
<proteinExistence type="predicted"/>
<organism evidence="2">
    <name type="scientific">hydrothermal vent metagenome</name>
    <dbReference type="NCBI Taxonomy" id="652676"/>
    <lineage>
        <taxon>unclassified sequences</taxon>
        <taxon>metagenomes</taxon>
        <taxon>ecological metagenomes</taxon>
    </lineage>
</organism>
<name>A0A3B0YJN9_9ZZZZ</name>
<dbReference type="Pfam" id="PF03992">
    <property type="entry name" value="ABM"/>
    <property type="match status" value="1"/>
</dbReference>
<dbReference type="PANTHER" id="PTHR34474">
    <property type="entry name" value="SIGNAL TRANSDUCTION PROTEIN TRAP"/>
    <property type="match status" value="1"/>
</dbReference>
<gene>
    <name evidence="2" type="ORF">MNBD_GAMMA12-1593</name>
</gene>
<protein>
    <recommendedName>
        <fullName evidence="1">ABM domain-containing protein</fullName>
    </recommendedName>
</protein>
<dbReference type="PROSITE" id="PS51725">
    <property type="entry name" value="ABM"/>
    <property type="match status" value="1"/>
</dbReference>
<feature type="domain" description="ABM" evidence="1">
    <location>
        <begin position="3"/>
        <end position="98"/>
    </location>
</feature>
<dbReference type="EMBL" id="UOFL01000092">
    <property type="protein sequence ID" value="VAW75747.1"/>
    <property type="molecule type" value="Genomic_DNA"/>
</dbReference>
<dbReference type="InterPro" id="IPR011008">
    <property type="entry name" value="Dimeric_a/b-barrel"/>
</dbReference>